<proteinExistence type="predicted"/>
<sequence length="92" mass="10370">MKLSAKIFSIISVLFAIIFIYERLMSNTTLPILFGEMLWFAPLVISIFSYMIAVTINKGYNKSLKLIGFAYIGIAVVGICWYFVVVVMMVTA</sequence>
<dbReference type="EMBL" id="JAWJBA010000001">
    <property type="protein sequence ID" value="MDV2682938.1"/>
    <property type="molecule type" value="Genomic_DNA"/>
</dbReference>
<evidence type="ECO:0000313" key="3">
    <source>
        <dbReference type="Proteomes" id="UP001287282"/>
    </source>
</evidence>
<keyword evidence="1" id="KW-0472">Membrane</keyword>
<feature type="transmembrane region" description="Helical" evidence="1">
    <location>
        <begin position="68"/>
        <end position="90"/>
    </location>
</feature>
<protein>
    <submittedName>
        <fullName evidence="2">Uncharacterized protein</fullName>
    </submittedName>
</protein>
<gene>
    <name evidence="2" type="ORF">RYX56_00975</name>
</gene>
<keyword evidence="1" id="KW-1133">Transmembrane helix</keyword>
<accession>A0ABU3X6Q3</accession>
<name>A0ABU3X6Q3_9BACI</name>
<comment type="caution">
    <text evidence="2">The sequence shown here is derived from an EMBL/GenBank/DDBJ whole genome shotgun (WGS) entry which is preliminary data.</text>
</comment>
<evidence type="ECO:0000256" key="1">
    <source>
        <dbReference type="SAM" id="Phobius"/>
    </source>
</evidence>
<organism evidence="2 3">
    <name type="scientific">Alkalihalophilus lindianensis</name>
    <dbReference type="NCBI Taxonomy" id="1630542"/>
    <lineage>
        <taxon>Bacteria</taxon>
        <taxon>Bacillati</taxon>
        <taxon>Bacillota</taxon>
        <taxon>Bacilli</taxon>
        <taxon>Bacillales</taxon>
        <taxon>Bacillaceae</taxon>
        <taxon>Alkalihalophilus</taxon>
    </lineage>
</organism>
<dbReference type="RefSeq" id="WP_317120269.1">
    <property type="nucleotide sequence ID" value="NZ_JAWJBA010000001.1"/>
</dbReference>
<dbReference type="Proteomes" id="UP001287282">
    <property type="component" value="Unassembled WGS sequence"/>
</dbReference>
<keyword evidence="3" id="KW-1185">Reference proteome</keyword>
<feature type="transmembrane region" description="Helical" evidence="1">
    <location>
        <begin position="7"/>
        <end position="25"/>
    </location>
</feature>
<feature type="transmembrane region" description="Helical" evidence="1">
    <location>
        <begin position="37"/>
        <end position="56"/>
    </location>
</feature>
<reference evidence="2 3" key="1">
    <citation type="submission" date="2023-10" db="EMBL/GenBank/DDBJ databases">
        <title>Screening of Alkalihalobacillus lindianensis BZ-TG-R113 and Its Alleviation of Salt Stress on Rapeseed Growth.</title>
        <authorList>
            <person name="Zhao B."/>
            <person name="Guo T."/>
        </authorList>
    </citation>
    <scope>NUCLEOTIDE SEQUENCE [LARGE SCALE GENOMIC DNA]</scope>
    <source>
        <strain evidence="2 3">BZ-TG-R113</strain>
    </source>
</reference>
<keyword evidence="1" id="KW-0812">Transmembrane</keyword>
<evidence type="ECO:0000313" key="2">
    <source>
        <dbReference type="EMBL" id="MDV2682938.1"/>
    </source>
</evidence>